<comment type="caution">
    <text evidence="9">The sequence shown here is derived from an EMBL/GenBank/DDBJ whole genome shotgun (WGS) entry which is preliminary data.</text>
</comment>
<dbReference type="InterPro" id="IPR044079">
    <property type="entry name" value="Ubl_TBCE"/>
</dbReference>
<dbReference type="GO" id="GO:0005737">
    <property type="term" value="C:cytoplasm"/>
    <property type="evidence" value="ECO:0007669"/>
    <property type="project" value="UniProtKB-SubCell"/>
</dbReference>
<evidence type="ECO:0000259" key="8">
    <source>
        <dbReference type="PROSITE" id="PS50245"/>
    </source>
</evidence>
<dbReference type="PANTHER" id="PTHR46652:SF3">
    <property type="entry name" value="LEUCINE-RICH REPEAT-CONTAINING PROTEIN 9"/>
    <property type="match status" value="1"/>
</dbReference>
<dbReference type="PANTHER" id="PTHR46652">
    <property type="entry name" value="LEUCINE-RICH REPEAT AND IQ DOMAIN-CONTAINING PROTEIN 1-RELATED"/>
    <property type="match status" value="1"/>
</dbReference>
<dbReference type="PROSITE" id="PS50245">
    <property type="entry name" value="CAP_GLY_2"/>
    <property type="match status" value="1"/>
</dbReference>
<evidence type="ECO:0000256" key="6">
    <source>
        <dbReference type="ARBA" id="ARBA00023186"/>
    </source>
</evidence>
<evidence type="ECO:0000256" key="1">
    <source>
        <dbReference type="ARBA" id="ARBA00004496"/>
    </source>
</evidence>
<dbReference type="AlphaFoldDB" id="A0ABD0UWR7"/>
<dbReference type="PROSITE" id="PS00845">
    <property type="entry name" value="CAP_GLY_1"/>
    <property type="match status" value="1"/>
</dbReference>
<dbReference type="FunFam" id="2.30.30.190:FF:000016">
    <property type="entry name" value="Tubulin-folding cofactor E"/>
    <property type="match status" value="1"/>
</dbReference>
<dbReference type="Gene3D" id="3.10.20.90">
    <property type="entry name" value="Phosphatidylinositol 3-kinase Catalytic Subunit, Chain A, domain 1"/>
    <property type="match status" value="1"/>
</dbReference>
<dbReference type="InterPro" id="IPR029071">
    <property type="entry name" value="Ubiquitin-like_domsf"/>
</dbReference>
<dbReference type="Pfam" id="PF14580">
    <property type="entry name" value="LRR_9"/>
    <property type="match status" value="1"/>
</dbReference>
<evidence type="ECO:0000256" key="7">
    <source>
        <dbReference type="ARBA" id="ARBA00026055"/>
    </source>
</evidence>
<dbReference type="Proteomes" id="UP001552299">
    <property type="component" value="Unassembled WGS sequence"/>
</dbReference>
<dbReference type="InterPro" id="IPR032675">
    <property type="entry name" value="LRR_dom_sf"/>
</dbReference>
<dbReference type="SUPFAM" id="SSF52058">
    <property type="entry name" value="L domain-like"/>
    <property type="match status" value="1"/>
</dbReference>
<dbReference type="SUPFAM" id="SSF54236">
    <property type="entry name" value="Ubiquitin-like"/>
    <property type="match status" value="1"/>
</dbReference>
<dbReference type="PROSITE" id="PS51450">
    <property type="entry name" value="LRR"/>
    <property type="match status" value="4"/>
</dbReference>
<name>A0ABD0UWR7_DENTH</name>
<dbReference type="InterPro" id="IPR001611">
    <property type="entry name" value="Leu-rich_rpt"/>
</dbReference>
<comment type="subunit">
    <text evidence="7">Supercomplex made of cofactors A to E. Cofactors A and D function by capturing and stabilizing tubulin in a quasi-native conformation. Cofactor E binds to the cofactor D-tubulin complex; interaction with cofactor C then causes the release of tubulin polypeptides that are committed to the native state.</text>
</comment>
<feature type="domain" description="CAP-Gly" evidence="8">
    <location>
        <begin position="66"/>
        <end position="109"/>
    </location>
</feature>
<dbReference type="Gene3D" id="2.30.30.190">
    <property type="entry name" value="CAP Gly-rich-like domain"/>
    <property type="match status" value="1"/>
</dbReference>
<comment type="subcellular location">
    <subcellularLocation>
        <location evidence="1">Cytoplasm</location>
    </subcellularLocation>
</comment>
<dbReference type="Gene3D" id="3.80.10.10">
    <property type="entry name" value="Ribonuclease Inhibitor"/>
    <property type="match status" value="2"/>
</dbReference>
<dbReference type="SMART" id="SM01052">
    <property type="entry name" value="CAP_GLY"/>
    <property type="match status" value="1"/>
</dbReference>
<evidence type="ECO:0000256" key="3">
    <source>
        <dbReference type="ARBA" id="ARBA00022490"/>
    </source>
</evidence>
<accession>A0ABD0UWR7</accession>
<keyword evidence="3" id="KW-0963">Cytoplasm</keyword>
<keyword evidence="6" id="KW-0143">Chaperone</keyword>
<dbReference type="FunFam" id="3.10.20.90:FF:000187">
    <property type="entry name" value="Tubulin-folding cofactor E"/>
    <property type="match status" value="1"/>
</dbReference>
<comment type="similarity">
    <text evidence="2">Belongs to the TBCE family.</text>
</comment>
<sequence>MVTASLFDLGHRVPTTAVMGEPPESAGASLHQMVERVGDNELGLCIGQRVHVAGNRRRIGTVRYIGQVEGHAGEWVGVDWDDGDGKHDGRVNGVRYFRATNEQSASFVRLKNLSGGISLLEALYLRYRGESTKQEEDEMYVFSSSKRRVSIQLVGKSKIEEKLKHFEDLNSASMPYLGVGSVNPSQEIRNVVPNLKELDLTGNLLSSWQDINSLCEALPSLEILNLTNNVLEADIPELPSFSNIRILVLNNCGVTWKQVERLGLYLQAVEELHLMGNKMTLLLPSELDITNIEGFNSLRLLNLENNCICSWEEVLKIAKLRRLEQLHLNKNKLTHIFYPTSLSLPGLQDKCYVPFEKLECLLLGSNQIDDLASVDSLNSFPNLVDIRLSENPIADTTKGGVSRFVLVARLAKVKILNGSEISLRERKESEIRYVRLVMAMMQSADPQEIKLQHPRFAELKPLYEIDDEKPSAGVSVPQKMSAGLISITLMCVGASMGERQPLAKKLPPSTTVGRLKVLCESFFKLKGVKLRLFLQEKDSPLPTLLDDDTIPLMNVGAGNEATVLVDEEN</sequence>
<dbReference type="InterPro" id="IPR000938">
    <property type="entry name" value="CAP-Gly_domain"/>
</dbReference>
<keyword evidence="10" id="KW-1185">Reference proteome</keyword>
<dbReference type="FunFam" id="3.80.10.10:FF:000752">
    <property type="entry name" value="Tubulin-folding cofactor E"/>
    <property type="match status" value="1"/>
</dbReference>
<dbReference type="InterPro" id="IPR050836">
    <property type="entry name" value="SDS22/Internalin_LRR"/>
</dbReference>
<keyword evidence="4" id="KW-0433">Leucine-rich repeat</keyword>
<organism evidence="9 10">
    <name type="scientific">Dendrobium thyrsiflorum</name>
    <name type="common">Pinecone-like raceme dendrobium</name>
    <name type="synonym">Orchid</name>
    <dbReference type="NCBI Taxonomy" id="117978"/>
    <lineage>
        <taxon>Eukaryota</taxon>
        <taxon>Viridiplantae</taxon>
        <taxon>Streptophyta</taxon>
        <taxon>Embryophyta</taxon>
        <taxon>Tracheophyta</taxon>
        <taxon>Spermatophyta</taxon>
        <taxon>Magnoliopsida</taxon>
        <taxon>Liliopsida</taxon>
        <taxon>Asparagales</taxon>
        <taxon>Orchidaceae</taxon>
        <taxon>Epidendroideae</taxon>
        <taxon>Malaxideae</taxon>
        <taxon>Dendrobiinae</taxon>
        <taxon>Dendrobium</taxon>
    </lineage>
</organism>
<proteinExistence type="inferred from homology"/>
<reference evidence="9 10" key="1">
    <citation type="journal article" date="2024" name="Plant Biotechnol. J.">
        <title>Dendrobium thyrsiflorum genome and its molecular insights into genes involved in important horticultural traits.</title>
        <authorList>
            <person name="Chen B."/>
            <person name="Wang J.Y."/>
            <person name="Zheng P.J."/>
            <person name="Li K.L."/>
            <person name="Liang Y.M."/>
            <person name="Chen X.F."/>
            <person name="Zhang C."/>
            <person name="Zhao X."/>
            <person name="He X."/>
            <person name="Zhang G.Q."/>
            <person name="Liu Z.J."/>
            <person name="Xu Q."/>
        </authorList>
    </citation>
    <scope>NUCLEOTIDE SEQUENCE [LARGE SCALE GENOMIC DNA]</scope>
    <source>
        <strain evidence="9">GZMU011</strain>
    </source>
</reference>
<dbReference type="InterPro" id="IPR036859">
    <property type="entry name" value="CAP-Gly_dom_sf"/>
</dbReference>
<dbReference type="Pfam" id="PF01302">
    <property type="entry name" value="CAP_GLY"/>
    <property type="match status" value="1"/>
</dbReference>
<protein>
    <recommendedName>
        <fullName evidence="8">CAP-Gly domain-containing protein</fullName>
    </recommendedName>
</protein>
<dbReference type="CDD" id="cd17044">
    <property type="entry name" value="Ubl_TBCE"/>
    <property type="match status" value="1"/>
</dbReference>
<keyword evidence="5" id="KW-0677">Repeat</keyword>
<dbReference type="FunFam" id="3.80.10.10:FF:000846">
    <property type="entry name" value="Predicted protein"/>
    <property type="match status" value="1"/>
</dbReference>
<evidence type="ECO:0000256" key="5">
    <source>
        <dbReference type="ARBA" id="ARBA00022737"/>
    </source>
</evidence>
<gene>
    <name evidence="9" type="ORF">M5K25_014938</name>
</gene>
<dbReference type="EMBL" id="JANQDX010000012">
    <property type="protein sequence ID" value="KAL0914578.1"/>
    <property type="molecule type" value="Genomic_DNA"/>
</dbReference>
<evidence type="ECO:0000313" key="10">
    <source>
        <dbReference type="Proteomes" id="UP001552299"/>
    </source>
</evidence>
<evidence type="ECO:0000256" key="4">
    <source>
        <dbReference type="ARBA" id="ARBA00022614"/>
    </source>
</evidence>
<evidence type="ECO:0000256" key="2">
    <source>
        <dbReference type="ARBA" id="ARBA00006286"/>
    </source>
</evidence>
<dbReference type="SUPFAM" id="SSF74924">
    <property type="entry name" value="Cap-Gly domain"/>
    <property type="match status" value="1"/>
</dbReference>
<evidence type="ECO:0000313" key="9">
    <source>
        <dbReference type="EMBL" id="KAL0914578.1"/>
    </source>
</evidence>